<comment type="caution">
    <text evidence="1">The sequence shown here is derived from an EMBL/GenBank/DDBJ whole genome shotgun (WGS) entry which is preliminary data.</text>
</comment>
<sequence length="101" mass="11151">MQGLGANRALNFGKRISKKTLMSARRSTNLSGVFFHLNGWSFERSLSQTLLRILLPLSENIPSFLVATHARQVCAENSSKPFCSLWFSLGGYSDLIKSGAD</sequence>
<organism evidence="1 2">
    <name type="scientific">Acetobacter tropicalis NBRC 101654</name>
    <dbReference type="NCBI Taxonomy" id="749388"/>
    <lineage>
        <taxon>Bacteria</taxon>
        <taxon>Pseudomonadati</taxon>
        <taxon>Pseudomonadota</taxon>
        <taxon>Alphaproteobacteria</taxon>
        <taxon>Acetobacterales</taxon>
        <taxon>Acetobacteraceae</taxon>
        <taxon>Acetobacter</taxon>
    </lineage>
</organism>
<proteinExistence type="predicted"/>
<dbReference type="AlphaFoldDB" id="F7VD25"/>
<evidence type="ECO:0000313" key="2">
    <source>
        <dbReference type="Proteomes" id="UP000004319"/>
    </source>
</evidence>
<gene>
    <name evidence="1" type="ORF">ATPR_1274</name>
</gene>
<protein>
    <submittedName>
        <fullName evidence="1">Uncharacterized protein</fullName>
    </submittedName>
</protein>
<dbReference type="EMBL" id="BABS01000028">
    <property type="protein sequence ID" value="GAA08270.1"/>
    <property type="molecule type" value="Genomic_DNA"/>
</dbReference>
<accession>F7VD25</accession>
<evidence type="ECO:0000313" key="1">
    <source>
        <dbReference type="EMBL" id="GAA08270.1"/>
    </source>
</evidence>
<dbReference type="Proteomes" id="UP000004319">
    <property type="component" value="Unassembled WGS sequence"/>
</dbReference>
<reference evidence="1 2" key="1">
    <citation type="journal article" date="2011" name="Biochem. Biophys. Res. Commun.">
        <title>Increased number of Arginine-based salt bridges contributes to the thermotolerance of thermotolerant acetic acid bacteria, Acetobacter tropicalis SKU1100.</title>
        <authorList>
            <person name="Matsutani M."/>
            <person name="Hirakawa H."/>
            <person name="Nishikura M."/>
            <person name="Soemphol W."/>
            <person name="Ali I.A.I."/>
            <person name="Yakushi T."/>
            <person name="Matsushita K."/>
        </authorList>
    </citation>
    <scope>NUCLEOTIDE SEQUENCE [LARGE SCALE GENOMIC DNA]</scope>
    <source>
        <strain evidence="1 2">NBRC 101654</strain>
    </source>
</reference>
<name>F7VD25_9PROT</name>